<organism evidence="1 2">
    <name type="scientific">Thiothrix lacustris</name>
    <dbReference type="NCBI Taxonomy" id="525917"/>
    <lineage>
        <taxon>Bacteria</taxon>
        <taxon>Pseudomonadati</taxon>
        <taxon>Pseudomonadota</taxon>
        <taxon>Gammaproteobacteria</taxon>
        <taxon>Thiotrichales</taxon>
        <taxon>Thiotrichaceae</taxon>
        <taxon>Thiothrix</taxon>
    </lineage>
</organism>
<evidence type="ECO:0000313" key="2">
    <source>
        <dbReference type="Proteomes" id="UP000192491"/>
    </source>
</evidence>
<feature type="non-terminal residue" evidence="1">
    <location>
        <position position="79"/>
    </location>
</feature>
<comment type="caution">
    <text evidence="1">The sequence shown here is derived from an EMBL/GenBank/DDBJ whole genome shotgun (WGS) entry which is preliminary data.</text>
</comment>
<sequence>MSAWVGGIRVFWWLPFYLLALYLLAQQLDNLTFAPDQPQASVTLDAPTAMRSTGTIRIPATIHSIDQPALLIFNLKQNI</sequence>
<evidence type="ECO:0000313" key="1">
    <source>
        <dbReference type="EMBL" id="OQX06337.1"/>
    </source>
</evidence>
<dbReference type="AlphaFoldDB" id="A0A1Y1QI90"/>
<name>A0A1Y1QI90_9GAMM</name>
<gene>
    <name evidence="1" type="ORF">BWK73_31075</name>
</gene>
<protein>
    <submittedName>
        <fullName evidence="1">Uncharacterized protein</fullName>
    </submittedName>
</protein>
<proteinExistence type="predicted"/>
<reference evidence="1 2" key="1">
    <citation type="submission" date="2017-01" db="EMBL/GenBank/DDBJ databases">
        <title>Novel large sulfur bacteria in the metagenomes of groundwater-fed chemosynthetic microbial mats in the Lake Huron basin.</title>
        <authorList>
            <person name="Sharrar A.M."/>
            <person name="Flood B.E."/>
            <person name="Bailey J.V."/>
            <person name="Jones D.S."/>
            <person name="Biddanda B."/>
            <person name="Ruberg S.A."/>
            <person name="Marcus D.N."/>
            <person name="Dick G.J."/>
        </authorList>
    </citation>
    <scope>NUCLEOTIDE SEQUENCE [LARGE SCALE GENOMIC DNA]</scope>
    <source>
        <strain evidence="1">A8</strain>
    </source>
</reference>
<dbReference type="Proteomes" id="UP000192491">
    <property type="component" value="Unassembled WGS sequence"/>
</dbReference>
<dbReference type="EMBL" id="MTEJ01000249">
    <property type="protein sequence ID" value="OQX06337.1"/>
    <property type="molecule type" value="Genomic_DNA"/>
</dbReference>
<accession>A0A1Y1QI90</accession>